<evidence type="ECO:0000313" key="1">
    <source>
        <dbReference type="EMBL" id="MSS36553.1"/>
    </source>
</evidence>
<sequence>MTFEDVLNAFHQYIHENPCVDVVQSKWGYVILHLDRAKEIRGTEIMHTPEILLDTLKEEIVLDVLHESKRGHDLENADPDEKEEIRKRTAQYVKQLTAAT</sequence>
<name>A0A7X2NLJ8_9CLOT</name>
<keyword evidence="2" id="KW-1185">Reference proteome</keyword>
<dbReference type="AlphaFoldDB" id="A0A7X2NLJ8"/>
<reference evidence="1 2" key="1">
    <citation type="submission" date="2019-08" db="EMBL/GenBank/DDBJ databases">
        <title>In-depth cultivation of the pig gut microbiome towards novel bacterial diversity and tailored functional studies.</title>
        <authorList>
            <person name="Wylensek D."/>
            <person name="Hitch T.C.A."/>
            <person name="Clavel T."/>
        </authorList>
    </citation>
    <scope>NUCLEOTIDE SEQUENCE [LARGE SCALE GENOMIC DNA]</scope>
    <source>
        <strain evidence="1 2">WCA-389-WT-23D1</strain>
    </source>
</reference>
<organism evidence="1 2">
    <name type="scientific">Clostridium porci</name>
    <dbReference type="NCBI Taxonomy" id="2605778"/>
    <lineage>
        <taxon>Bacteria</taxon>
        <taxon>Bacillati</taxon>
        <taxon>Bacillota</taxon>
        <taxon>Clostridia</taxon>
        <taxon>Eubacteriales</taxon>
        <taxon>Clostridiaceae</taxon>
        <taxon>Clostridium</taxon>
    </lineage>
</organism>
<dbReference type="RefSeq" id="WP_154471998.1">
    <property type="nucleotide sequence ID" value="NZ_VUMD01000006.1"/>
</dbReference>
<protein>
    <submittedName>
        <fullName evidence="1">Uncharacterized protein</fullName>
    </submittedName>
</protein>
<accession>A0A7X2NLJ8</accession>
<proteinExistence type="predicted"/>
<dbReference type="EMBL" id="VUMD01000006">
    <property type="protein sequence ID" value="MSS36553.1"/>
    <property type="molecule type" value="Genomic_DNA"/>
</dbReference>
<dbReference type="Proteomes" id="UP000429958">
    <property type="component" value="Unassembled WGS sequence"/>
</dbReference>
<gene>
    <name evidence="1" type="ORF">FYJ39_08210</name>
</gene>
<evidence type="ECO:0000313" key="2">
    <source>
        <dbReference type="Proteomes" id="UP000429958"/>
    </source>
</evidence>
<comment type="caution">
    <text evidence="1">The sequence shown here is derived from an EMBL/GenBank/DDBJ whole genome shotgun (WGS) entry which is preliminary data.</text>
</comment>